<evidence type="ECO:0000313" key="2">
    <source>
        <dbReference type="Proteomes" id="UP001271274"/>
    </source>
</evidence>
<proteinExistence type="predicted"/>
<gene>
    <name evidence="1" type="ORF">PV662_37475</name>
</gene>
<evidence type="ECO:0000313" key="1">
    <source>
        <dbReference type="EMBL" id="MDX3705341.1"/>
    </source>
</evidence>
<keyword evidence="2" id="KW-1185">Reference proteome</keyword>
<reference evidence="1 2" key="1">
    <citation type="journal article" date="2023" name="Microb. Genom.">
        <title>Mesoterricola silvestris gen. nov., sp. nov., Mesoterricola sediminis sp. nov., Geothrix oryzae sp. nov., Geothrix edaphica sp. nov., Geothrix rubra sp. nov., and Geothrix limicola sp. nov., six novel members of Acidobacteriota isolated from soils.</title>
        <authorList>
            <person name="Weisberg A.J."/>
            <person name="Pearce E."/>
            <person name="Kramer C.G."/>
            <person name="Chang J.H."/>
            <person name="Clarke C.R."/>
        </authorList>
    </citation>
    <scope>NUCLEOTIDE SEQUENCE [LARGE SCALE GENOMIC DNA]</scope>
    <source>
        <strain evidence="1 2">ID09-01A</strain>
    </source>
</reference>
<dbReference type="EMBL" id="JARAYU010000018">
    <property type="protein sequence ID" value="MDX3705341.1"/>
    <property type="molecule type" value="Genomic_DNA"/>
</dbReference>
<sequence length="257" mass="26757">MTDSPAFTGTGAEDDPLTFTLRESAPDPVDVAVASMAKSAKEHSAAFSATADLSANLPADVREIVTQASIRIGEMLSTAYDARAKADSFLNDVRLYPEGRKVLAGEAIKAAADKVAETSGQADAQIEVAAAQTYEAARPRVASDAAMTARADLAMLTQRHVGNAGALVATLKRLAQRSDSVGALVADTAYLGDFLDAYGADPQLREAAMTVVRAEVIKAAALSGDPKRAAAGKTNLALNELRKARIAAQSFTRHVLG</sequence>
<organism evidence="1 2">
    <name type="scientific">Streptomyces europaeiscabiei</name>
    <dbReference type="NCBI Taxonomy" id="146819"/>
    <lineage>
        <taxon>Bacteria</taxon>
        <taxon>Bacillati</taxon>
        <taxon>Actinomycetota</taxon>
        <taxon>Actinomycetes</taxon>
        <taxon>Kitasatosporales</taxon>
        <taxon>Streptomycetaceae</taxon>
        <taxon>Streptomyces</taxon>
    </lineage>
</organism>
<dbReference type="RefSeq" id="WP_319063413.1">
    <property type="nucleotide sequence ID" value="NZ_JARAYT010000010.1"/>
</dbReference>
<name>A0ABU4NRL6_9ACTN</name>
<evidence type="ECO:0008006" key="3">
    <source>
        <dbReference type="Google" id="ProtNLM"/>
    </source>
</evidence>
<accession>A0ABU4NRL6</accession>
<dbReference type="Proteomes" id="UP001271274">
    <property type="component" value="Unassembled WGS sequence"/>
</dbReference>
<comment type="caution">
    <text evidence="1">The sequence shown here is derived from an EMBL/GenBank/DDBJ whole genome shotgun (WGS) entry which is preliminary data.</text>
</comment>
<protein>
    <recommendedName>
        <fullName evidence="3">Toxic anion resistance protein</fullName>
    </recommendedName>
</protein>